<evidence type="ECO:0000256" key="3">
    <source>
        <dbReference type="ARBA" id="ARBA00023004"/>
    </source>
</evidence>
<evidence type="ECO:0000256" key="5">
    <source>
        <dbReference type="SAM" id="MobiDB-lite"/>
    </source>
</evidence>
<dbReference type="EMBL" id="CP003130">
    <property type="protein sequence ID" value="AEU39171.1"/>
    <property type="molecule type" value="Genomic_DNA"/>
</dbReference>
<gene>
    <name evidence="8" type="ordered locus">AciX8_4902</name>
</gene>
<dbReference type="OrthoDB" id="123469at2"/>
<feature type="region of interest" description="Disordered" evidence="5">
    <location>
        <begin position="28"/>
        <end position="52"/>
    </location>
</feature>
<feature type="signal peptide" evidence="6">
    <location>
        <begin position="1"/>
        <end position="31"/>
    </location>
</feature>
<keyword evidence="3 4" id="KW-0408">Iron</keyword>
<dbReference type="SUPFAM" id="SSF46626">
    <property type="entry name" value="Cytochrome c"/>
    <property type="match status" value="1"/>
</dbReference>
<feature type="chain" id="PRO_5003513273" description="Cytochrome c domain-containing protein" evidence="6">
    <location>
        <begin position="32"/>
        <end position="106"/>
    </location>
</feature>
<evidence type="ECO:0000256" key="1">
    <source>
        <dbReference type="ARBA" id="ARBA00022617"/>
    </source>
</evidence>
<evidence type="ECO:0000256" key="4">
    <source>
        <dbReference type="PROSITE-ProRule" id="PRU00433"/>
    </source>
</evidence>
<dbReference type="HOGENOM" id="CLU_175648_0_0_0"/>
<dbReference type="AlphaFoldDB" id="G8NZQ1"/>
<dbReference type="PROSITE" id="PS51007">
    <property type="entry name" value="CYTC"/>
    <property type="match status" value="1"/>
</dbReference>
<dbReference type="GO" id="GO:0009055">
    <property type="term" value="F:electron transfer activity"/>
    <property type="evidence" value="ECO:0007669"/>
    <property type="project" value="InterPro"/>
</dbReference>
<dbReference type="KEGG" id="gma:AciX8_4902"/>
<dbReference type="STRING" id="682795.AciX8_4902"/>
<evidence type="ECO:0000256" key="2">
    <source>
        <dbReference type="ARBA" id="ARBA00022723"/>
    </source>
</evidence>
<dbReference type="eggNOG" id="ENOG5033FUH">
    <property type="taxonomic scope" value="Bacteria"/>
</dbReference>
<keyword evidence="1 4" id="KW-0349">Heme</keyword>
<keyword evidence="2 4" id="KW-0479">Metal-binding</keyword>
<organism evidence="8 9">
    <name type="scientific">Granulicella mallensis (strain ATCC BAA-1857 / DSM 23137 / MP5ACTX8)</name>
    <dbReference type="NCBI Taxonomy" id="682795"/>
    <lineage>
        <taxon>Bacteria</taxon>
        <taxon>Pseudomonadati</taxon>
        <taxon>Acidobacteriota</taxon>
        <taxon>Terriglobia</taxon>
        <taxon>Terriglobales</taxon>
        <taxon>Acidobacteriaceae</taxon>
        <taxon>Granulicella</taxon>
    </lineage>
</organism>
<proteinExistence type="predicted"/>
<evidence type="ECO:0000313" key="9">
    <source>
        <dbReference type="Proteomes" id="UP000007113"/>
    </source>
</evidence>
<evidence type="ECO:0000313" key="8">
    <source>
        <dbReference type="EMBL" id="AEU39171.1"/>
    </source>
</evidence>
<sequence length="106" mass="11628" precursor="true">MTNLLRKTVRTLSAISLSLLLLAAVPMSSQTADTPPPAAQKPAKAKAVHTTQPRDGQQVFDENCERCHNAPQSFSPSISGTVVKHMRVRANLSKEDEQALMRFFNP</sequence>
<reference evidence="8 9" key="1">
    <citation type="submission" date="2011-11" db="EMBL/GenBank/DDBJ databases">
        <title>Complete sequence of Granulicella mallensis MP5ACTX8.</title>
        <authorList>
            <consortium name="US DOE Joint Genome Institute"/>
            <person name="Lucas S."/>
            <person name="Copeland A."/>
            <person name="Lapidus A."/>
            <person name="Cheng J.-F."/>
            <person name="Goodwin L."/>
            <person name="Pitluck S."/>
            <person name="Peters L."/>
            <person name="Lu M."/>
            <person name="Detter J.C."/>
            <person name="Han C."/>
            <person name="Tapia R."/>
            <person name="Land M."/>
            <person name="Hauser L."/>
            <person name="Kyrpides N."/>
            <person name="Ivanova N."/>
            <person name="Mikhailova N."/>
            <person name="Pagani I."/>
            <person name="Rawat S."/>
            <person name="Mannisto M."/>
            <person name="Haggblom M."/>
            <person name="Woyke T."/>
        </authorList>
    </citation>
    <scope>NUCLEOTIDE SEQUENCE [LARGE SCALE GENOMIC DNA]</scope>
    <source>
        <strain evidence="9">ATCC BAA-1857 / DSM 23137 / MP5ACTX8</strain>
    </source>
</reference>
<keyword evidence="9" id="KW-1185">Reference proteome</keyword>
<dbReference type="GO" id="GO:0020037">
    <property type="term" value="F:heme binding"/>
    <property type="evidence" value="ECO:0007669"/>
    <property type="project" value="InterPro"/>
</dbReference>
<evidence type="ECO:0000256" key="6">
    <source>
        <dbReference type="SAM" id="SignalP"/>
    </source>
</evidence>
<dbReference type="Gene3D" id="1.10.760.10">
    <property type="entry name" value="Cytochrome c-like domain"/>
    <property type="match status" value="1"/>
</dbReference>
<dbReference type="InterPro" id="IPR009056">
    <property type="entry name" value="Cyt_c-like_dom"/>
</dbReference>
<dbReference type="InterPro" id="IPR036909">
    <property type="entry name" value="Cyt_c-like_dom_sf"/>
</dbReference>
<evidence type="ECO:0000259" key="7">
    <source>
        <dbReference type="PROSITE" id="PS51007"/>
    </source>
</evidence>
<dbReference type="Proteomes" id="UP000007113">
    <property type="component" value="Chromosome"/>
</dbReference>
<dbReference type="GO" id="GO:0046872">
    <property type="term" value="F:metal ion binding"/>
    <property type="evidence" value="ECO:0007669"/>
    <property type="project" value="UniProtKB-KW"/>
</dbReference>
<keyword evidence="6" id="KW-0732">Signal</keyword>
<name>G8NZQ1_GRAMM</name>
<accession>G8NZQ1</accession>
<protein>
    <recommendedName>
        <fullName evidence="7">Cytochrome c domain-containing protein</fullName>
    </recommendedName>
</protein>
<feature type="domain" description="Cytochrome c" evidence="7">
    <location>
        <begin position="51"/>
        <end position="106"/>
    </location>
</feature>